<dbReference type="InterPro" id="IPR042114">
    <property type="entry name" value="GatB_C_1"/>
</dbReference>
<keyword evidence="3 10" id="KW-0436">Ligase</keyword>
<evidence type="ECO:0000256" key="7">
    <source>
        <dbReference type="ARBA" id="ARBA00024799"/>
    </source>
</evidence>
<evidence type="ECO:0000256" key="2">
    <source>
        <dbReference type="ARBA" id="ARBA00011123"/>
    </source>
</evidence>
<dbReference type="InterPro" id="IPR006075">
    <property type="entry name" value="Asn/Gln-tRNA_Trfase_suB/E_cat"/>
</dbReference>
<dbReference type="SUPFAM" id="SSF55931">
    <property type="entry name" value="Glutamine synthetase/guanido kinase"/>
    <property type="match status" value="1"/>
</dbReference>
<dbReference type="GO" id="GO:0005524">
    <property type="term" value="F:ATP binding"/>
    <property type="evidence" value="ECO:0007669"/>
    <property type="project" value="UniProtKB-KW"/>
</dbReference>
<reference evidence="12 13" key="1">
    <citation type="journal article" date="2016" name="Nat. Commun.">
        <title>Thousands of microbial genomes shed light on interconnected biogeochemical processes in an aquifer system.</title>
        <authorList>
            <person name="Anantharaman K."/>
            <person name="Brown C.T."/>
            <person name="Hug L.A."/>
            <person name="Sharon I."/>
            <person name="Castelle C.J."/>
            <person name="Probst A.J."/>
            <person name="Thomas B.C."/>
            <person name="Singh A."/>
            <person name="Wilkins M.J."/>
            <person name="Karaoz U."/>
            <person name="Brodie E.L."/>
            <person name="Williams K.H."/>
            <person name="Hubbard S.S."/>
            <person name="Banfield J.F."/>
        </authorList>
    </citation>
    <scope>NUCLEOTIDE SEQUENCE [LARGE SCALE GENOMIC DNA]</scope>
</reference>
<evidence type="ECO:0000259" key="11">
    <source>
        <dbReference type="SMART" id="SM00845"/>
    </source>
</evidence>
<proteinExistence type="inferred from homology"/>
<sequence length="442" mass="49989">MVPTVGMETHVELRTNSKMFCGCPADHFGKKPNTQTCPVCLGLPGALPVPNKKAIEWTIMIALSLNCKINKESKFDRKHYFYPDLPKGYQISQYDEPISVDGYLDTTFGRVGIERIHIEEDTGKLQHKKINGLRPGEPSGSESENVSLVDFNRSGVPLVEIVTKPDIHSGSQAKEFEQKLQQVLRYIAVSDCDMEKGSMRLEANISWGFDWGYKVEVKNLNSFKFVDKAINYELERQKKVLEEGDIPSQETRGWSETENKTTPQRYKETAADYRYFPEPDIPPMEFSEDFINSIKNRIPELPFTKLEKFINKFKIRSTYAEILVSQKETAMMAEKVLEESVKAGMNPDLVAGILVNQKIDLKKISPKTLLDMVKKKGSSLSVNEGSIKLWVNEALRQMPQAVVDFKNGKLNALSALVGLVMQLSKGKADPKLTKKLLEDMLK</sequence>
<dbReference type="InterPro" id="IPR014746">
    <property type="entry name" value="Gln_synth/guanido_kin_cat_dom"/>
</dbReference>
<dbReference type="GO" id="GO:0050567">
    <property type="term" value="F:glutaminyl-tRNA synthase (glutamine-hydrolyzing) activity"/>
    <property type="evidence" value="ECO:0007669"/>
    <property type="project" value="UniProtKB-UniRule"/>
</dbReference>
<dbReference type="InterPro" id="IPR017958">
    <property type="entry name" value="Gln-tRNA_amidoTrfase_suB_CS"/>
</dbReference>
<feature type="domain" description="Asn/Gln amidotransferase" evidence="11">
    <location>
        <begin position="335"/>
        <end position="441"/>
    </location>
</feature>
<dbReference type="PROSITE" id="PS01234">
    <property type="entry name" value="GATB"/>
    <property type="match status" value="1"/>
</dbReference>
<evidence type="ECO:0000256" key="10">
    <source>
        <dbReference type="HAMAP-Rule" id="MF_00121"/>
    </source>
</evidence>
<comment type="catalytic activity">
    <reaction evidence="8 10">
        <text>L-aspartyl-tRNA(Asn) + L-glutamine + ATP + H2O = L-asparaginyl-tRNA(Asn) + L-glutamate + ADP + phosphate + 2 H(+)</text>
        <dbReference type="Rhea" id="RHEA:14513"/>
        <dbReference type="Rhea" id="RHEA-COMP:9674"/>
        <dbReference type="Rhea" id="RHEA-COMP:9677"/>
        <dbReference type="ChEBI" id="CHEBI:15377"/>
        <dbReference type="ChEBI" id="CHEBI:15378"/>
        <dbReference type="ChEBI" id="CHEBI:29985"/>
        <dbReference type="ChEBI" id="CHEBI:30616"/>
        <dbReference type="ChEBI" id="CHEBI:43474"/>
        <dbReference type="ChEBI" id="CHEBI:58359"/>
        <dbReference type="ChEBI" id="CHEBI:78515"/>
        <dbReference type="ChEBI" id="CHEBI:78516"/>
        <dbReference type="ChEBI" id="CHEBI:456216"/>
    </reaction>
</comment>
<dbReference type="SUPFAM" id="SSF89095">
    <property type="entry name" value="GatB/YqeY motif"/>
    <property type="match status" value="2"/>
</dbReference>
<evidence type="ECO:0000256" key="5">
    <source>
        <dbReference type="ARBA" id="ARBA00022840"/>
    </source>
</evidence>
<evidence type="ECO:0000313" key="13">
    <source>
        <dbReference type="Proteomes" id="UP000178419"/>
    </source>
</evidence>
<keyword evidence="4 10" id="KW-0547">Nucleotide-binding</keyword>
<dbReference type="InterPro" id="IPR023168">
    <property type="entry name" value="GatB_Yqey_C_2"/>
</dbReference>
<comment type="subunit">
    <text evidence="2 10">Heterotrimer of A, B and C subunits.</text>
</comment>
<dbReference type="Gene3D" id="1.10.150.380">
    <property type="entry name" value="GatB domain, N-terminal subdomain"/>
    <property type="match status" value="1"/>
</dbReference>
<evidence type="ECO:0000256" key="3">
    <source>
        <dbReference type="ARBA" id="ARBA00022598"/>
    </source>
</evidence>
<dbReference type="Pfam" id="PF02637">
    <property type="entry name" value="GatB_Yqey"/>
    <property type="match status" value="1"/>
</dbReference>
<organism evidence="12 13">
    <name type="scientific">Candidatus Woesebacteria bacterium RIFCSPHIGHO2_01_FULL_38_9</name>
    <dbReference type="NCBI Taxonomy" id="1802492"/>
    <lineage>
        <taxon>Bacteria</taxon>
        <taxon>Candidatus Woeseibacteriota</taxon>
    </lineage>
</organism>
<dbReference type="NCBIfam" id="NF004012">
    <property type="entry name" value="PRK05477.1-2"/>
    <property type="match status" value="1"/>
</dbReference>
<dbReference type="HAMAP" id="MF_00121">
    <property type="entry name" value="GatB"/>
    <property type="match status" value="1"/>
</dbReference>
<dbReference type="AlphaFoldDB" id="A0A1F7Y2K5"/>
<dbReference type="Proteomes" id="UP000178419">
    <property type="component" value="Unassembled WGS sequence"/>
</dbReference>
<dbReference type="Pfam" id="PF02934">
    <property type="entry name" value="GatB_N"/>
    <property type="match status" value="1"/>
</dbReference>
<dbReference type="FunFam" id="1.10.10.410:FF:000001">
    <property type="entry name" value="Aspartyl/glutamyl-tRNA(Asn/Gln) amidotransferase subunit B"/>
    <property type="match status" value="1"/>
</dbReference>
<gene>
    <name evidence="10" type="primary">gatB</name>
    <name evidence="12" type="ORF">A2714_00150</name>
</gene>
<dbReference type="GO" id="GO:0070681">
    <property type="term" value="P:glutaminyl-tRNAGln biosynthesis via transamidation"/>
    <property type="evidence" value="ECO:0007669"/>
    <property type="project" value="TreeGrafter"/>
</dbReference>
<dbReference type="InterPro" id="IPR018027">
    <property type="entry name" value="Asn/Gln_amidotransferase"/>
</dbReference>
<dbReference type="NCBIfam" id="TIGR00133">
    <property type="entry name" value="gatB"/>
    <property type="match status" value="1"/>
</dbReference>
<evidence type="ECO:0000256" key="4">
    <source>
        <dbReference type="ARBA" id="ARBA00022741"/>
    </source>
</evidence>
<evidence type="ECO:0000256" key="6">
    <source>
        <dbReference type="ARBA" id="ARBA00022917"/>
    </source>
</evidence>
<dbReference type="InterPro" id="IPR003789">
    <property type="entry name" value="Asn/Gln_tRNA_amidoTrase-B-like"/>
</dbReference>
<dbReference type="InterPro" id="IPR004413">
    <property type="entry name" value="GatB"/>
</dbReference>
<keyword evidence="6 10" id="KW-0648">Protein biosynthesis</keyword>
<accession>A0A1F7Y2K5</accession>
<dbReference type="GO" id="GO:0006412">
    <property type="term" value="P:translation"/>
    <property type="evidence" value="ECO:0007669"/>
    <property type="project" value="UniProtKB-UniRule"/>
</dbReference>
<dbReference type="InterPro" id="IPR017959">
    <property type="entry name" value="Asn/Gln-tRNA_amidoTrfase_suB/E"/>
</dbReference>
<dbReference type="GO" id="GO:0050566">
    <property type="term" value="F:asparaginyl-tRNA synthase (glutamine-hydrolyzing) activity"/>
    <property type="evidence" value="ECO:0007669"/>
    <property type="project" value="RHEA"/>
</dbReference>
<comment type="function">
    <text evidence="7 10">Allows the formation of correctly charged Asn-tRNA(Asn) or Gln-tRNA(Gln) through the transamidation of misacylated Asp-tRNA(Asn) or Glu-tRNA(Gln) in organisms which lack either or both of asparaginyl-tRNA or glutaminyl-tRNA synthetases. The reaction takes place in the presence of glutamine and ATP through an activated phospho-Asp-tRNA(Asn) or phospho-Glu-tRNA(Gln).</text>
</comment>
<evidence type="ECO:0000256" key="1">
    <source>
        <dbReference type="ARBA" id="ARBA00005306"/>
    </source>
</evidence>
<protein>
    <recommendedName>
        <fullName evidence="10">Aspartyl/glutamyl-tRNA(Asn/Gln) amidotransferase subunit B</fullName>
        <shortName evidence="10">Asp/Glu-ADT subunit B</shortName>
        <ecNumber evidence="10">6.3.5.-</ecNumber>
    </recommendedName>
</protein>
<dbReference type="EMBL" id="MGGE01000014">
    <property type="protein sequence ID" value="OGM21544.1"/>
    <property type="molecule type" value="Genomic_DNA"/>
</dbReference>
<dbReference type="EC" id="6.3.5.-" evidence="10"/>
<evidence type="ECO:0000256" key="8">
    <source>
        <dbReference type="ARBA" id="ARBA00047380"/>
    </source>
</evidence>
<name>A0A1F7Y2K5_9BACT</name>
<dbReference type="SMART" id="SM00845">
    <property type="entry name" value="GatB_Yqey"/>
    <property type="match status" value="1"/>
</dbReference>
<dbReference type="Gene3D" id="1.10.10.410">
    <property type="match status" value="1"/>
</dbReference>
<dbReference type="PANTHER" id="PTHR11659">
    <property type="entry name" value="GLUTAMYL-TRNA GLN AMIDOTRANSFERASE SUBUNIT B MITOCHONDRIAL AND PROKARYOTIC PET112-RELATED"/>
    <property type="match status" value="1"/>
</dbReference>
<comment type="catalytic activity">
    <reaction evidence="9 10">
        <text>L-glutamyl-tRNA(Gln) + L-glutamine + ATP + H2O = L-glutaminyl-tRNA(Gln) + L-glutamate + ADP + phosphate + H(+)</text>
        <dbReference type="Rhea" id="RHEA:17521"/>
        <dbReference type="Rhea" id="RHEA-COMP:9681"/>
        <dbReference type="Rhea" id="RHEA-COMP:9684"/>
        <dbReference type="ChEBI" id="CHEBI:15377"/>
        <dbReference type="ChEBI" id="CHEBI:15378"/>
        <dbReference type="ChEBI" id="CHEBI:29985"/>
        <dbReference type="ChEBI" id="CHEBI:30616"/>
        <dbReference type="ChEBI" id="CHEBI:43474"/>
        <dbReference type="ChEBI" id="CHEBI:58359"/>
        <dbReference type="ChEBI" id="CHEBI:78520"/>
        <dbReference type="ChEBI" id="CHEBI:78521"/>
        <dbReference type="ChEBI" id="CHEBI:456216"/>
    </reaction>
</comment>
<evidence type="ECO:0000256" key="9">
    <source>
        <dbReference type="ARBA" id="ARBA00047913"/>
    </source>
</evidence>
<comment type="similarity">
    <text evidence="1 10">Belongs to the GatB/GatE family. GatB subfamily.</text>
</comment>
<keyword evidence="5 10" id="KW-0067">ATP-binding</keyword>
<evidence type="ECO:0000313" key="12">
    <source>
        <dbReference type="EMBL" id="OGM21544.1"/>
    </source>
</evidence>
<dbReference type="PANTHER" id="PTHR11659:SF0">
    <property type="entry name" value="GLUTAMYL-TRNA(GLN) AMIDOTRANSFERASE SUBUNIT B, MITOCHONDRIAL"/>
    <property type="match status" value="1"/>
</dbReference>
<comment type="caution">
    <text evidence="12">The sequence shown here is derived from an EMBL/GenBank/DDBJ whole genome shotgun (WGS) entry which is preliminary data.</text>
</comment>